<dbReference type="EMBL" id="CP090891">
    <property type="protein sequence ID" value="ULU09900.1"/>
    <property type="molecule type" value="Genomic_DNA"/>
</dbReference>
<evidence type="ECO:0000256" key="1">
    <source>
        <dbReference type="SAM" id="MobiDB-lite"/>
    </source>
</evidence>
<feature type="region of interest" description="Disordered" evidence="1">
    <location>
        <begin position="96"/>
        <end position="286"/>
    </location>
</feature>
<feature type="compositionally biased region" description="Basic and acidic residues" evidence="1">
    <location>
        <begin position="251"/>
        <end position="264"/>
    </location>
</feature>
<feature type="region of interest" description="Disordered" evidence="1">
    <location>
        <begin position="300"/>
        <end position="327"/>
    </location>
</feature>
<protein>
    <submittedName>
        <fullName evidence="2">Uncharacterized protein</fullName>
    </submittedName>
</protein>
<proteinExistence type="predicted"/>
<organism evidence="2 3">
    <name type="scientific">Caenorhabditis briggsae</name>
    <dbReference type="NCBI Taxonomy" id="6238"/>
    <lineage>
        <taxon>Eukaryota</taxon>
        <taxon>Metazoa</taxon>
        <taxon>Ecdysozoa</taxon>
        <taxon>Nematoda</taxon>
        <taxon>Chromadorea</taxon>
        <taxon>Rhabditida</taxon>
        <taxon>Rhabditina</taxon>
        <taxon>Rhabditomorpha</taxon>
        <taxon>Rhabditoidea</taxon>
        <taxon>Rhabditidae</taxon>
        <taxon>Peloderinae</taxon>
        <taxon>Caenorhabditis</taxon>
    </lineage>
</organism>
<gene>
    <name evidence="2" type="ORF">L3Y34_014338</name>
</gene>
<dbReference type="AlphaFoldDB" id="A0AAE9DTE5"/>
<name>A0AAE9DTE5_CAEBR</name>
<feature type="compositionally biased region" description="Polar residues" evidence="1">
    <location>
        <begin position="318"/>
        <end position="327"/>
    </location>
</feature>
<accession>A0AAE9DTE5</accession>
<feature type="compositionally biased region" description="Basic and acidic residues" evidence="1">
    <location>
        <begin position="133"/>
        <end position="161"/>
    </location>
</feature>
<dbReference type="Proteomes" id="UP000827892">
    <property type="component" value="Chromosome I"/>
</dbReference>
<feature type="compositionally biased region" description="Basic and acidic residues" evidence="1">
    <location>
        <begin position="112"/>
        <end position="123"/>
    </location>
</feature>
<sequence length="327" mass="36379">MTTISSITEFCMGVKYIDATKQPPKHTLPKVYDWHPQHTEPNTDPITSHTYVVRATDNHVASIVIEEKTSRLGYCHSVVVFCAKPKKDKKENMLAITPQGNTPHPHGPHKSVIVEREDRDSTRTKAGNRNMKSSKEPDSTDDAFKDLAARLAKKEKPDKTNDSLLGDDENPLAQLQMPERPVVEPNQDGAKLENIVEMEKKPKPLNKAPTPQVNPITAKDVSVAIPLASSAPKSKKSQKTKLKLEASPPVHTDKTQSDPRKDVDPTQIGTLEENPETVTKDKEAVKKEDSSMVNFFLFDKNKNPSTSLKKTKKDATFFQKTTKGGDK</sequence>
<evidence type="ECO:0000313" key="2">
    <source>
        <dbReference type="EMBL" id="ULU09900.1"/>
    </source>
</evidence>
<evidence type="ECO:0000313" key="3">
    <source>
        <dbReference type="Proteomes" id="UP000827892"/>
    </source>
</evidence>
<reference evidence="2 3" key="1">
    <citation type="submission" date="2022-05" db="EMBL/GenBank/DDBJ databases">
        <title>Chromosome-level reference genomes for two strains of Caenorhabditis briggsae: an improved platform for comparative genomics.</title>
        <authorList>
            <person name="Stevens L."/>
            <person name="Andersen E.C."/>
        </authorList>
    </citation>
    <scope>NUCLEOTIDE SEQUENCE [LARGE SCALE GENOMIC DNA]</scope>
    <source>
        <strain evidence="2">QX1410_ONT</strain>
        <tissue evidence="2">Whole-organism</tissue>
    </source>
</reference>